<protein>
    <submittedName>
        <fullName evidence="1">Uncharacterized protein</fullName>
    </submittedName>
</protein>
<evidence type="ECO:0000313" key="2">
    <source>
        <dbReference type="Proteomes" id="UP000649617"/>
    </source>
</evidence>
<dbReference type="Gene3D" id="1.25.40.10">
    <property type="entry name" value="Tetratricopeptide repeat domain"/>
    <property type="match status" value="1"/>
</dbReference>
<dbReference type="Proteomes" id="UP000649617">
    <property type="component" value="Unassembled WGS sequence"/>
</dbReference>
<name>A0A812NZL1_SYMPI</name>
<proteinExistence type="predicted"/>
<organism evidence="1 2">
    <name type="scientific">Symbiodinium pilosum</name>
    <name type="common">Dinoflagellate</name>
    <dbReference type="NCBI Taxonomy" id="2952"/>
    <lineage>
        <taxon>Eukaryota</taxon>
        <taxon>Sar</taxon>
        <taxon>Alveolata</taxon>
        <taxon>Dinophyceae</taxon>
        <taxon>Suessiales</taxon>
        <taxon>Symbiodiniaceae</taxon>
        <taxon>Symbiodinium</taxon>
    </lineage>
</organism>
<dbReference type="OrthoDB" id="420593at2759"/>
<evidence type="ECO:0000313" key="1">
    <source>
        <dbReference type="EMBL" id="CAE7329927.1"/>
    </source>
</evidence>
<gene>
    <name evidence="1" type="ORF">SPIL2461_LOCUS7652</name>
</gene>
<reference evidence="1" key="1">
    <citation type="submission" date="2021-02" db="EMBL/GenBank/DDBJ databases">
        <authorList>
            <person name="Dougan E. K."/>
            <person name="Rhodes N."/>
            <person name="Thang M."/>
            <person name="Chan C."/>
        </authorList>
    </citation>
    <scope>NUCLEOTIDE SEQUENCE</scope>
</reference>
<keyword evidence="2" id="KW-1185">Reference proteome</keyword>
<sequence>MAIRRALRLLPAVGVICLYMSSLRNGSSRAWATPRSPSQDAAVGYYTAALKGAAQVTGPESSAFKRLARLHYHAVELRRERKWARASAVYRTAIALQQHMPAAKEVPACAAAACTWLNLALTEQNNHHFDKARQAFQDGTRFVQDMMQKEFDVWIDGQNRLRSRTIAQSECTEVKTACKWLATLLVAWGLLETRRGFRGRAKVLAERASILDGSKAKVLSWKVVRGI</sequence>
<dbReference type="AlphaFoldDB" id="A0A812NZL1"/>
<comment type="caution">
    <text evidence="1">The sequence shown here is derived from an EMBL/GenBank/DDBJ whole genome shotgun (WGS) entry which is preliminary data.</text>
</comment>
<accession>A0A812NZL1</accession>
<dbReference type="InterPro" id="IPR011990">
    <property type="entry name" value="TPR-like_helical_dom_sf"/>
</dbReference>
<dbReference type="EMBL" id="CAJNIZ010012125">
    <property type="protein sequence ID" value="CAE7329927.1"/>
    <property type="molecule type" value="Genomic_DNA"/>
</dbReference>
<dbReference type="SUPFAM" id="SSF48452">
    <property type="entry name" value="TPR-like"/>
    <property type="match status" value="1"/>
</dbReference>